<gene>
    <name evidence="2" type="ORF">ACFO6S_00540</name>
</gene>
<sequence>MAAVTGDHGELMLELRELALAVLDRLEPMIEPLLERAAATAAEPAASEPGGPHGEQSPATKEFGCAWCPVCALAALARGEQHDLLTLLASQAAALLALIRALLEQYGPGPGPAPEGGPAEAPGDDLPRPGPRGFVPIVVHVEDNP</sequence>
<organism evidence="2 3">
    <name type="scientific">Rhodococcus kronopolitis</name>
    <dbReference type="NCBI Taxonomy" id="1460226"/>
    <lineage>
        <taxon>Bacteria</taxon>
        <taxon>Bacillati</taxon>
        <taxon>Actinomycetota</taxon>
        <taxon>Actinomycetes</taxon>
        <taxon>Mycobacteriales</taxon>
        <taxon>Nocardiaceae</taxon>
        <taxon>Rhodococcus</taxon>
    </lineage>
</organism>
<proteinExistence type="predicted"/>
<dbReference type="RefSeq" id="WP_378413128.1">
    <property type="nucleotide sequence ID" value="NZ_JBHSFO010000001.1"/>
</dbReference>
<evidence type="ECO:0000313" key="3">
    <source>
        <dbReference type="Proteomes" id="UP001595914"/>
    </source>
</evidence>
<evidence type="ECO:0000256" key="1">
    <source>
        <dbReference type="SAM" id="MobiDB-lite"/>
    </source>
</evidence>
<accession>A0ABV9FJK1</accession>
<comment type="caution">
    <text evidence="2">The sequence shown here is derived from an EMBL/GenBank/DDBJ whole genome shotgun (WGS) entry which is preliminary data.</text>
</comment>
<feature type="compositionally biased region" description="Low complexity" evidence="1">
    <location>
        <begin position="40"/>
        <end position="50"/>
    </location>
</feature>
<reference evidence="3" key="1">
    <citation type="journal article" date="2019" name="Int. J. Syst. Evol. Microbiol.">
        <title>The Global Catalogue of Microorganisms (GCM) 10K type strain sequencing project: providing services to taxonomists for standard genome sequencing and annotation.</title>
        <authorList>
            <consortium name="The Broad Institute Genomics Platform"/>
            <consortium name="The Broad Institute Genome Sequencing Center for Infectious Disease"/>
            <person name="Wu L."/>
            <person name="Ma J."/>
        </authorList>
    </citation>
    <scope>NUCLEOTIDE SEQUENCE [LARGE SCALE GENOMIC DNA]</scope>
    <source>
        <strain evidence="3">CCUG 54520</strain>
    </source>
</reference>
<dbReference type="EMBL" id="JBHSFO010000001">
    <property type="protein sequence ID" value="MFC4602175.1"/>
    <property type="molecule type" value="Genomic_DNA"/>
</dbReference>
<protein>
    <submittedName>
        <fullName evidence="2">Uncharacterized protein</fullName>
    </submittedName>
</protein>
<evidence type="ECO:0000313" key="2">
    <source>
        <dbReference type="EMBL" id="MFC4602175.1"/>
    </source>
</evidence>
<feature type="region of interest" description="Disordered" evidence="1">
    <location>
        <begin position="107"/>
        <end position="135"/>
    </location>
</feature>
<keyword evidence="3" id="KW-1185">Reference proteome</keyword>
<dbReference type="Proteomes" id="UP001595914">
    <property type="component" value="Unassembled WGS sequence"/>
</dbReference>
<name>A0ABV9FJK1_9NOCA</name>
<feature type="region of interest" description="Disordered" evidence="1">
    <location>
        <begin position="40"/>
        <end position="59"/>
    </location>
</feature>